<protein>
    <submittedName>
        <fullName evidence="2">Uncharacterized protein</fullName>
    </submittedName>
</protein>
<feature type="compositionally biased region" description="Basic and acidic residues" evidence="1">
    <location>
        <begin position="49"/>
        <end position="63"/>
    </location>
</feature>
<name>A0A0J9X341_GEOCN</name>
<feature type="region of interest" description="Disordered" evidence="1">
    <location>
        <begin position="1"/>
        <end position="155"/>
    </location>
</feature>
<sequence length="205" mass="22880">MPPAKTTRASQKKGNALKAKAKTARDLKTRASKAPAKKATARTNPVAARSKERQTRNSKRNDDDVQIIKLEKSTNCTSSTNARPTRKKPAASRPTAIKTSNRAGKTTTKTAGKATKPAPKKPTNSIIKKTTAKKPSKAQQDRARKAQEKNEREEYQKSLDAIEIMRQAVTVEAKNTNNKISMLTERDVREIIRYLIIFIRYVFGF</sequence>
<gene>
    <name evidence="2" type="ORF">BN980_GECA01s00802g</name>
</gene>
<feature type="compositionally biased region" description="Polar residues" evidence="1">
    <location>
        <begin position="73"/>
        <end position="83"/>
    </location>
</feature>
<reference evidence="2" key="1">
    <citation type="submission" date="2014-03" db="EMBL/GenBank/DDBJ databases">
        <authorList>
            <person name="Casaregola S."/>
        </authorList>
    </citation>
    <scope>NUCLEOTIDE SEQUENCE [LARGE SCALE GENOMIC DNA]</scope>
    <source>
        <strain evidence="2">CLIB 918</strain>
    </source>
</reference>
<feature type="compositionally biased region" description="Low complexity" evidence="1">
    <location>
        <begin position="103"/>
        <end position="123"/>
    </location>
</feature>
<evidence type="ECO:0000256" key="1">
    <source>
        <dbReference type="SAM" id="MobiDB-lite"/>
    </source>
</evidence>
<keyword evidence="3" id="KW-1185">Reference proteome</keyword>
<evidence type="ECO:0000313" key="3">
    <source>
        <dbReference type="Proteomes" id="UP000242525"/>
    </source>
</evidence>
<organism evidence="2 3">
    <name type="scientific">Geotrichum candidum</name>
    <name type="common">Oospora lactis</name>
    <name type="synonym">Dipodascus geotrichum</name>
    <dbReference type="NCBI Taxonomy" id="1173061"/>
    <lineage>
        <taxon>Eukaryota</taxon>
        <taxon>Fungi</taxon>
        <taxon>Dikarya</taxon>
        <taxon>Ascomycota</taxon>
        <taxon>Saccharomycotina</taxon>
        <taxon>Dipodascomycetes</taxon>
        <taxon>Dipodascales</taxon>
        <taxon>Dipodascaceae</taxon>
        <taxon>Geotrichum</taxon>
    </lineage>
</organism>
<evidence type="ECO:0000313" key="2">
    <source>
        <dbReference type="EMBL" id="CDO51099.1"/>
    </source>
</evidence>
<dbReference type="Proteomes" id="UP000242525">
    <property type="component" value="Unassembled WGS sequence"/>
</dbReference>
<proteinExistence type="predicted"/>
<feature type="compositionally biased region" description="Basic and acidic residues" evidence="1">
    <location>
        <begin position="139"/>
        <end position="155"/>
    </location>
</feature>
<comment type="caution">
    <text evidence="2">The sequence shown here is derived from an EMBL/GenBank/DDBJ whole genome shotgun (WGS) entry which is preliminary data.</text>
</comment>
<accession>A0A0J9X341</accession>
<dbReference type="AlphaFoldDB" id="A0A0J9X341"/>
<dbReference type="EMBL" id="CCBN010000001">
    <property type="protein sequence ID" value="CDO51099.1"/>
    <property type="molecule type" value="Genomic_DNA"/>
</dbReference>